<evidence type="ECO:0000313" key="1">
    <source>
        <dbReference type="EMBL" id="MDV7044383.1"/>
    </source>
</evidence>
<keyword evidence="2" id="KW-1185">Reference proteome</keyword>
<dbReference type="PIRSF" id="PIRSF034585">
    <property type="entry name" value="SrfB"/>
    <property type="match status" value="1"/>
</dbReference>
<reference evidence="1 2" key="1">
    <citation type="submission" date="2023-10" db="EMBL/GenBank/DDBJ databases">
        <title>Clonality and diversity in the soft rot Dickeya solani phytopathogen.</title>
        <authorList>
            <person name="Pedron J."/>
            <person name="Van Gijisegem F."/>
            <person name="Portier P."/>
            <person name="Taghouti G."/>
        </authorList>
    </citation>
    <scope>NUCLEOTIDE SEQUENCE [LARGE SCALE GENOMIC DNA]</scope>
    <source>
        <strain evidence="1 2">FVG2-MFV017-A9</strain>
    </source>
</reference>
<proteinExistence type="predicted"/>
<dbReference type="EMBL" id="JAWLLM010000020">
    <property type="protein sequence ID" value="MDV7044383.1"/>
    <property type="molecule type" value="Genomic_DNA"/>
</dbReference>
<evidence type="ECO:0000313" key="2">
    <source>
        <dbReference type="Proteomes" id="UP001187868"/>
    </source>
</evidence>
<gene>
    <name evidence="1" type="ORF">RUJ08_19845</name>
</gene>
<name>A0ABU4ELP8_9GAMM</name>
<comment type="caution">
    <text evidence="1">The sequence shown here is derived from an EMBL/GenBank/DDBJ whole genome shotgun (WGS) entry which is preliminary data.</text>
</comment>
<accession>A0ABU4ELP8</accession>
<dbReference type="Pfam" id="PF07520">
    <property type="entry name" value="SrfB"/>
    <property type="match status" value="1"/>
</dbReference>
<sequence length="997" mass="112878">MLASLTDYKEKITLIRDSGIQFLDFGFSLPERNNDVGEFVRDGRDGTLLRLIYNERDGRYYYPGQPGREVEPDDDPVSLEHSLRLLQGVWLPLPFLRFNPPRHFYAGPSNWARMQFLALDEPDSNGNRFRVTLAFDTRIFPTMDNAQYLAPNEDDVRTGVGFALAHQSHELGDFIRQGWVDDWLKELFEQQVGALERRYHEDIQLAVDAREYQAHYLNLLAILGSKVSVPEIKINATKLQDPAIDVDLILDVGNSRTCGILIEDHKGDNKGLTQLYELQLRDLSLPHFVYSEPFDSRVEFAQSEFGKQDFSVKSGRGDAFLWPTIVRIGREANRMASRRLGTEGSTGISSPKRYLWDEDSYVPGWRFNRSFVKSDREPLATAAPLTALLNDLGEPLFRKKPEERMPVFSPNYSRSALMTMMLSEVLAQALMQINSPAQRLKMHHASAPRQLRNIILTVPPAMPKPERAIFERCMENALGLIWKAMEWHPADAELKFNGKDEDGLLPLPQVHVKWDEATCGQMVYLYNETQNHFGGRTEEFFNCLVRPDNRGDAGESNNRVLKIASIDIGGGTTDLVITRYQLDDGRGSNVKIIPTQLFREGFKVAGDDILLDVIQLYVMPALKAALQHAGLRDADALMSRLFGHEGLEAGKQVLRQQLTLQVFMPIGLEILRRYEEFEPGGGGEINATFAELLPHGVTDNVLNWVSDEVRREQTTVNEPFSLLTIPLQLGLQRLHGEFLTSRMNISQSLRALCEVLYYYQCDMLLLTGRPSRLPGIQALFRHLQPVPPSRIMSLHGYETGGWYPFNKKGRIDDPKSTAAVGAMLCLLAQDLRLPNFYFRTANFHPYSTVRYLGMLDSNNMITQDNVYYRDIDLDNIPVCLDPAVSFEVRGALRLGFRQLDNERWPASPLYTLHIKGSTLPRKLASDGVIHLRLEAESARGGLEESVGSPERFVISDVQMNDGMTIRRNDLSLKLNTLADSGLGETHYWLDSGSVLAK</sequence>
<organism evidence="1 2">
    <name type="scientific">Dickeya solani</name>
    <dbReference type="NCBI Taxonomy" id="1089444"/>
    <lineage>
        <taxon>Bacteria</taxon>
        <taxon>Pseudomonadati</taxon>
        <taxon>Pseudomonadota</taxon>
        <taxon>Gammaproteobacteria</taxon>
        <taxon>Enterobacterales</taxon>
        <taxon>Pectobacteriaceae</taxon>
        <taxon>Dickeya</taxon>
    </lineage>
</organism>
<dbReference type="InterPro" id="IPR009216">
    <property type="entry name" value="Virulence_factor_SrfB"/>
</dbReference>
<dbReference type="RefSeq" id="WP_057082753.1">
    <property type="nucleotide sequence ID" value="NZ_CP104920.1"/>
</dbReference>
<dbReference type="Proteomes" id="UP001187868">
    <property type="component" value="Unassembled WGS sequence"/>
</dbReference>
<protein>
    <submittedName>
        <fullName evidence="1">Virulence factor SrfB</fullName>
    </submittedName>
</protein>